<dbReference type="AlphaFoldDB" id="A0A3L5TU95"/>
<dbReference type="GO" id="GO:1990404">
    <property type="term" value="F:NAD+-protein mono-ADP-ribosyltransferase activity"/>
    <property type="evidence" value="ECO:0007669"/>
    <property type="project" value="TreeGrafter"/>
</dbReference>
<dbReference type="InterPro" id="IPR052056">
    <property type="entry name" value="Mono-ARTD/PARP"/>
</dbReference>
<evidence type="ECO:0000256" key="5">
    <source>
        <dbReference type="ARBA" id="ARBA00023242"/>
    </source>
</evidence>
<dbReference type="InterPro" id="IPR002589">
    <property type="entry name" value="Macro_dom"/>
</dbReference>
<dbReference type="GO" id="GO:0070212">
    <property type="term" value="P:protein poly-ADP-ribosylation"/>
    <property type="evidence" value="ECO:0007669"/>
    <property type="project" value="TreeGrafter"/>
</dbReference>
<dbReference type="GO" id="GO:0003950">
    <property type="term" value="F:NAD+ poly-ADP-ribosyltransferase activity"/>
    <property type="evidence" value="ECO:0007669"/>
    <property type="project" value="TreeGrafter"/>
</dbReference>
<dbReference type="GO" id="GO:0060335">
    <property type="term" value="P:positive regulation of type II interferon-mediated signaling pathway"/>
    <property type="evidence" value="ECO:0007669"/>
    <property type="project" value="TreeGrafter"/>
</dbReference>
<comment type="subcellular location">
    <subcellularLocation>
        <location evidence="1">Nucleus</location>
    </subcellularLocation>
</comment>
<dbReference type="Pfam" id="PF01661">
    <property type="entry name" value="Macro"/>
    <property type="match status" value="1"/>
</dbReference>
<dbReference type="GO" id="GO:0044389">
    <property type="term" value="F:ubiquitin-like protein ligase binding"/>
    <property type="evidence" value="ECO:0007669"/>
    <property type="project" value="TreeGrafter"/>
</dbReference>
<dbReference type="PANTHER" id="PTHR14453:SF70">
    <property type="entry name" value="PROTEIN MONO-ADP-RIBOSYLTRANSFERASE PARP9"/>
    <property type="match status" value="1"/>
</dbReference>
<dbReference type="SMART" id="SM00506">
    <property type="entry name" value="A1pp"/>
    <property type="match status" value="1"/>
</dbReference>
<name>A0A3L5TU95_MYTGA</name>
<evidence type="ECO:0000256" key="1">
    <source>
        <dbReference type="ARBA" id="ARBA00004123"/>
    </source>
</evidence>
<protein>
    <recommendedName>
        <fullName evidence="6">Macro domain-containing protein</fullName>
    </recommendedName>
</protein>
<dbReference type="GO" id="GO:0003714">
    <property type="term" value="F:transcription corepressor activity"/>
    <property type="evidence" value="ECO:0007669"/>
    <property type="project" value="TreeGrafter"/>
</dbReference>
<dbReference type="SUPFAM" id="SSF52949">
    <property type="entry name" value="Macro domain-like"/>
    <property type="match status" value="1"/>
</dbReference>
<comment type="caution">
    <text evidence="7">The sequence shown here is derived from an EMBL/GenBank/DDBJ whole genome shotgun (WGS) entry which is preliminary data.</text>
</comment>
<dbReference type="SMR" id="A0A3L5TU95"/>
<evidence type="ECO:0000256" key="2">
    <source>
        <dbReference type="ARBA" id="ARBA00022676"/>
    </source>
</evidence>
<proteinExistence type="predicted"/>
<accession>A0A3L5TU95</accession>
<organism evidence="7 8">
    <name type="scientific">Mytilus galloprovincialis</name>
    <name type="common">Mediterranean mussel</name>
    <dbReference type="NCBI Taxonomy" id="29158"/>
    <lineage>
        <taxon>Eukaryota</taxon>
        <taxon>Metazoa</taxon>
        <taxon>Spiralia</taxon>
        <taxon>Lophotrochozoa</taxon>
        <taxon>Mollusca</taxon>
        <taxon>Bivalvia</taxon>
        <taxon>Autobranchia</taxon>
        <taxon>Pteriomorphia</taxon>
        <taxon>Mytilida</taxon>
        <taxon>Mytiloidea</taxon>
        <taxon>Mytilidae</taxon>
        <taxon>Mytilinae</taxon>
        <taxon>Mytilus</taxon>
    </lineage>
</organism>
<keyword evidence="5" id="KW-0539">Nucleus</keyword>
<feature type="domain" description="Macro" evidence="6">
    <location>
        <begin position="14"/>
        <end position="188"/>
    </location>
</feature>
<dbReference type="GO" id="GO:0010629">
    <property type="term" value="P:negative regulation of gene expression"/>
    <property type="evidence" value="ECO:0007669"/>
    <property type="project" value="TreeGrafter"/>
</dbReference>
<dbReference type="PROSITE" id="PS51154">
    <property type="entry name" value="MACRO"/>
    <property type="match status" value="1"/>
</dbReference>
<sequence length="188" mass="20779">FAPSLLDFSEEQNTRRRTFVKIGRINVSIIQGTIAEETVDVIVNSVNRDLDLETGLGSKALADAGGNAIQKECCEKYPNGITKNEVAVTNGGNLKCRKVYHVTLPKWEMNNKQAIETATTNCLTEAHKSCVNSLAFPPFGSGYLNYPDEELTDAMLQSVMNFEQLQHLTRVPIKSIVIVCHSTQNSVF</sequence>
<dbReference type="GO" id="GO:0005737">
    <property type="term" value="C:cytoplasm"/>
    <property type="evidence" value="ECO:0007669"/>
    <property type="project" value="TreeGrafter"/>
</dbReference>
<feature type="non-terminal residue" evidence="7">
    <location>
        <position position="188"/>
    </location>
</feature>
<keyword evidence="2" id="KW-0328">Glycosyltransferase</keyword>
<dbReference type="Proteomes" id="UP000266721">
    <property type="component" value="Unassembled WGS sequence"/>
</dbReference>
<dbReference type="EMBL" id="KV582730">
    <property type="protein sequence ID" value="OPL33486.1"/>
    <property type="molecule type" value="Genomic_DNA"/>
</dbReference>
<evidence type="ECO:0000259" key="6">
    <source>
        <dbReference type="PROSITE" id="PS51154"/>
    </source>
</evidence>
<reference evidence="7 8" key="1">
    <citation type="journal article" date="2016" name="PLoS ONE">
        <title>A First Insight into the Genome of the Filter-Feeder Mussel Mytilus galloprovincialis.</title>
        <authorList>
            <person name="Murgarella M."/>
            <person name="Puiu D."/>
            <person name="Novoa B."/>
            <person name="Figueras A."/>
            <person name="Posada D."/>
            <person name="Canchaya C."/>
        </authorList>
    </citation>
    <scope>NUCLEOTIDE SEQUENCE [LARGE SCALE GENOMIC DNA]</scope>
    <source>
        <tissue evidence="7">Muscle</tissue>
    </source>
</reference>
<evidence type="ECO:0000256" key="3">
    <source>
        <dbReference type="ARBA" id="ARBA00022679"/>
    </source>
</evidence>
<dbReference type="PANTHER" id="PTHR14453">
    <property type="entry name" value="PARP/ZINC FINGER CCCH TYPE DOMAIN CONTAINING PROTEIN"/>
    <property type="match status" value="1"/>
</dbReference>
<gene>
    <name evidence="7" type="ORF">AM593_03361</name>
</gene>
<evidence type="ECO:0000313" key="8">
    <source>
        <dbReference type="Proteomes" id="UP000266721"/>
    </source>
</evidence>
<evidence type="ECO:0000256" key="4">
    <source>
        <dbReference type="ARBA" id="ARBA00023027"/>
    </source>
</evidence>
<dbReference type="Gene3D" id="3.40.220.10">
    <property type="entry name" value="Leucine Aminopeptidase, subunit E, domain 1"/>
    <property type="match status" value="1"/>
</dbReference>
<evidence type="ECO:0000313" key="7">
    <source>
        <dbReference type="EMBL" id="OPL33486.1"/>
    </source>
</evidence>
<keyword evidence="3" id="KW-0808">Transferase</keyword>
<keyword evidence="8" id="KW-1185">Reference proteome</keyword>
<dbReference type="InterPro" id="IPR043472">
    <property type="entry name" value="Macro_dom-like"/>
</dbReference>
<dbReference type="GO" id="GO:0005634">
    <property type="term" value="C:nucleus"/>
    <property type="evidence" value="ECO:0007669"/>
    <property type="project" value="UniProtKB-SubCell"/>
</dbReference>
<keyword evidence="4" id="KW-0520">NAD</keyword>
<feature type="non-terminal residue" evidence="7">
    <location>
        <position position="1"/>
    </location>
</feature>